<evidence type="ECO:0000313" key="3">
    <source>
        <dbReference type="EMBL" id="SAL57777.1"/>
    </source>
</evidence>
<name>A0A158IMQ5_CABCO</name>
<organism evidence="3 4">
    <name type="scientific">Caballeronia cordobensis</name>
    <name type="common">Burkholderia cordobensis</name>
    <dbReference type="NCBI Taxonomy" id="1353886"/>
    <lineage>
        <taxon>Bacteria</taxon>
        <taxon>Pseudomonadati</taxon>
        <taxon>Pseudomonadota</taxon>
        <taxon>Betaproteobacteria</taxon>
        <taxon>Burkholderiales</taxon>
        <taxon>Burkholderiaceae</taxon>
        <taxon>Caballeronia</taxon>
    </lineage>
</organism>
<dbReference type="InterPro" id="IPR006016">
    <property type="entry name" value="UspA"/>
</dbReference>
<dbReference type="InterPro" id="IPR006015">
    <property type="entry name" value="Universal_stress_UspA"/>
</dbReference>
<evidence type="ECO:0000313" key="4">
    <source>
        <dbReference type="Proteomes" id="UP000054740"/>
    </source>
</evidence>
<evidence type="ECO:0000259" key="2">
    <source>
        <dbReference type="Pfam" id="PF00582"/>
    </source>
</evidence>
<dbReference type="InterPro" id="IPR014729">
    <property type="entry name" value="Rossmann-like_a/b/a_fold"/>
</dbReference>
<dbReference type="Proteomes" id="UP000054740">
    <property type="component" value="Unassembled WGS sequence"/>
</dbReference>
<keyword evidence="4" id="KW-1185">Reference proteome</keyword>
<comment type="similarity">
    <text evidence="1">Belongs to the universal stress protein A family.</text>
</comment>
<feature type="domain" description="UspA" evidence="2">
    <location>
        <begin position="172"/>
        <end position="314"/>
    </location>
</feature>
<sequence length="325" mass="35130">MSNTPTPRKHRASFGRIMLCIDSTEDWADAAALIISLADADTKVRIIGLLENARAMIPHAPLAFFNLSAAHAHLQRGVEASVSRAQACLKNAGIDVDMLIADLFEGGGDAAHALTRAAQAWRADLVVLGARQHLAILQWTERAAREAPGTAHCSMLVLPEKHPRNLITRPSRLLCAVDGSPGSLESLRAGLRIAELGALVKAIYVVDRSVRGTDTASRASLQEAFREEGQLALAKARSMFSQSWSAQDFTFEAAIVPTEDVADDVAHAIVREAARWRADAILMGTHGQRGVARWMLGTVSGRVTELTEVPVLLSRRRPFEAIQTA</sequence>
<dbReference type="Pfam" id="PF00582">
    <property type="entry name" value="Usp"/>
    <property type="match status" value="1"/>
</dbReference>
<protein>
    <submittedName>
        <fullName evidence="3">Universal stress protein UspA</fullName>
    </submittedName>
</protein>
<dbReference type="CDD" id="cd00293">
    <property type="entry name" value="USP-like"/>
    <property type="match status" value="2"/>
</dbReference>
<accession>A0A158IMQ5</accession>
<dbReference type="PANTHER" id="PTHR46268">
    <property type="entry name" value="STRESS RESPONSE PROTEIN NHAX"/>
    <property type="match status" value="1"/>
</dbReference>
<evidence type="ECO:0000256" key="1">
    <source>
        <dbReference type="ARBA" id="ARBA00008791"/>
    </source>
</evidence>
<reference evidence="4" key="1">
    <citation type="submission" date="2016-01" db="EMBL/GenBank/DDBJ databases">
        <authorList>
            <person name="Peeters C."/>
        </authorList>
    </citation>
    <scope>NUCLEOTIDE SEQUENCE [LARGE SCALE GENOMIC DNA]</scope>
</reference>
<dbReference type="RefSeq" id="WP_053568180.1">
    <property type="nucleotide sequence ID" value="NZ_FCNY02000014.1"/>
</dbReference>
<dbReference type="SUPFAM" id="SSF52402">
    <property type="entry name" value="Adenine nucleotide alpha hydrolases-like"/>
    <property type="match status" value="2"/>
</dbReference>
<proteinExistence type="inferred from homology"/>
<dbReference type="PANTHER" id="PTHR46268:SF6">
    <property type="entry name" value="UNIVERSAL STRESS PROTEIN UP12"/>
    <property type="match status" value="1"/>
</dbReference>
<dbReference type="EMBL" id="FCNY02000014">
    <property type="protein sequence ID" value="SAL57777.1"/>
    <property type="molecule type" value="Genomic_DNA"/>
</dbReference>
<dbReference type="PRINTS" id="PR01438">
    <property type="entry name" value="UNVRSLSTRESS"/>
</dbReference>
<dbReference type="AlphaFoldDB" id="A0A158IMQ5"/>
<dbReference type="Gene3D" id="3.40.50.620">
    <property type="entry name" value="HUPs"/>
    <property type="match status" value="2"/>
</dbReference>
<gene>
    <name evidence="3" type="ORF">AWB70_05105</name>
</gene>